<dbReference type="Proteomes" id="UP001519293">
    <property type="component" value="Unassembled WGS sequence"/>
</dbReference>
<comment type="caution">
    <text evidence="4">The sequence shown here is derived from an EMBL/GenBank/DDBJ whole genome shotgun (WGS) entry which is preliminary data.</text>
</comment>
<dbReference type="InterPro" id="IPR041378">
    <property type="entry name" value="S-layer_SbsC_C"/>
</dbReference>
<evidence type="ECO:0000313" key="5">
    <source>
        <dbReference type="Proteomes" id="UP001519293"/>
    </source>
</evidence>
<proteinExistence type="predicted"/>
<dbReference type="RefSeq" id="WP_066398136.1">
    <property type="nucleotide sequence ID" value="NZ_JAGIKZ010000019.1"/>
</dbReference>
<name>A0ABS4RHM3_9BACI</name>
<dbReference type="Gene3D" id="2.60.40.1220">
    <property type="match status" value="1"/>
</dbReference>
<keyword evidence="1 2" id="KW-0732">Signal</keyword>
<feature type="domain" description="SbsC C-terminal" evidence="3">
    <location>
        <begin position="49"/>
        <end position="171"/>
    </location>
</feature>
<sequence length="762" mass="81095">MKKKAIKIAASTAVAASAFVAAAPVNKADAAVNVDQIVQDAQNAGTVLKWAISVEGSADYVTRPYDAYNAAKKAIDAAEKALKGASFSDQLKYEARLTDPKIQVKRAQAYIDAITSSEKIKDLTAGLVAAEKTGDLDKVEAAYHKATAEYRKQASLLDKVYGQSTRDGIRNAVKPALEKAVDGLKNEVTVHMLAREASELAKADKLEDAAKKLTDAQAILDANVLKWEKDLQKSVDDVADAMPLKVLAVSSDNKNTVTVKFSKKIQPGYAVLPAGQFTFTNGLIVQSATVAADGKTVTLVTTDQKANTEYVLSYQGTATGKAFKTPANAVDSTLTVVETEDVNLDATGERSYTVNVTKADGTAYTGKVAIQLFESDKKTAVPVANVAVKTINGSVVTPVGNVYEVTAVNGKVTFVVKDNNTDNVTTTVVPKVTRLEDDVYKFAPSTKFWVNATGGVATATTVDSVVVDTTNGFLYVGLNPSGTVNEVKYTFDSNDKFYFKNVEVSQADFFKALSVQDKVRINYVAPYAKSNVSEFILDVDVTADAPLKVTNPNGVLTADTNATRLEGTGQPGHIIEVYKGSVATGNAVDSTVVNSNGSWVINSLNLVAGQQNDFVVTSRPVGSSVPAATVNNIHIYQAYYATIASTGLTMTEKTGNTLLDIGDEINFTFSHATLATTNNALKVADGATIKLKDGLGYTRTYKVAKVDHDTVKITDIIQPTVADGYNNAYGATTLTLMEVTGITNQDNLVFNVSESKDLIVNP</sequence>
<dbReference type="Pfam" id="PF18058">
    <property type="entry name" value="SbsC_C"/>
    <property type="match status" value="1"/>
</dbReference>
<evidence type="ECO:0000256" key="2">
    <source>
        <dbReference type="SAM" id="SignalP"/>
    </source>
</evidence>
<evidence type="ECO:0000259" key="3">
    <source>
        <dbReference type="Pfam" id="PF18058"/>
    </source>
</evidence>
<feature type="chain" id="PRO_5045327606" description="SbsC C-terminal domain-containing protein" evidence="2">
    <location>
        <begin position="23"/>
        <end position="762"/>
    </location>
</feature>
<evidence type="ECO:0000256" key="1">
    <source>
        <dbReference type="ARBA" id="ARBA00022729"/>
    </source>
</evidence>
<dbReference type="Gene3D" id="1.20.58.780">
    <property type="match status" value="1"/>
</dbReference>
<keyword evidence="5" id="KW-1185">Reference proteome</keyword>
<dbReference type="InterPro" id="IPR014755">
    <property type="entry name" value="Cu-Rt/internalin_Ig-like"/>
</dbReference>
<protein>
    <recommendedName>
        <fullName evidence="3">SbsC C-terminal domain-containing protein</fullName>
    </recommendedName>
</protein>
<gene>
    <name evidence="4" type="ORF">J2Z40_002950</name>
</gene>
<feature type="signal peptide" evidence="2">
    <location>
        <begin position="1"/>
        <end position="22"/>
    </location>
</feature>
<dbReference type="EMBL" id="JAGIKZ010000019">
    <property type="protein sequence ID" value="MBP2242376.1"/>
    <property type="molecule type" value="Genomic_DNA"/>
</dbReference>
<reference evidence="4 5" key="1">
    <citation type="submission" date="2021-03" db="EMBL/GenBank/DDBJ databases">
        <title>Genomic Encyclopedia of Type Strains, Phase IV (KMG-IV): sequencing the most valuable type-strain genomes for metagenomic binning, comparative biology and taxonomic classification.</title>
        <authorList>
            <person name="Goeker M."/>
        </authorList>
    </citation>
    <scope>NUCLEOTIDE SEQUENCE [LARGE SCALE GENOMIC DNA]</scope>
    <source>
        <strain evidence="4 5">DSM 26675</strain>
    </source>
</reference>
<evidence type="ECO:0000313" key="4">
    <source>
        <dbReference type="EMBL" id="MBP2242376.1"/>
    </source>
</evidence>
<accession>A0ABS4RHM3</accession>
<organism evidence="4 5">
    <name type="scientific">Cytobacillus eiseniae</name>
    <dbReference type="NCBI Taxonomy" id="762947"/>
    <lineage>
        <taxon>Bacteria</taxon>
        <taxon>Bacillati</taxon>
        <taxon>Bacillota</taxon>
        <taxon>Bacilli</taxon>
        <taxon>Bacillales</taxon>
        <taxon>Bacillaceae</taxon>
        <taxon>Cytobacillus</taxon>
    </lineage>
</organism>